<dbReference type="GO" id="GO:0005634">
    <property type="term" value="C:nucleus"/>
    <property type="evidence" value="ECO:0007669"/>
    <property type="project" value="UniProtKB-SubCell"/>
</dbReference>
<keyword evidence="3" id="KW-0539">Nucleus</keyword>
<protein>
    <submittedName>
        <fullName evidence="5">Uncharacterized protein</fullName>
    </submittedName>
</protein>
<accession>A0AAD3S4C0</accession>
<dbReference type="InterPro" id="IPR045843">
    <property type="entry name" value="IND-like"/>
</dbReference>
<proteinExistence type="predicted"/>
<evidence type="ECO:0000313" key="6">
    <source>
        <dbReference type="Proteomes" id="UP001279734"/>
    </source>
</evidence>
<evidence type="ECO:0000256" key="4">
    <source>
        <dbReference type="SAM" id="MobiDB-lite"/>
    </source>
</evidence>
<keyword evidence="2" id="KW-0238">DNA-binding</keyword>
<dbReference type="Proteomes" id="UP001279734">
    <property type="component" value="Unassembled WGS sequence"/>
</dbReference>
<evidence type="ECO:0000256" key="3">
    <source>
        <dbReference type="ARBA" id="ARBA00023242"/>
    </source>
</evidence>
<dbReference type="GO" id="GO:0003700">
    <property type="term" value="F:DNA-binding transcription factor activity"/>
    <property type="evidence" value="ECO:0007669"/>
    <property type="project" value="InterPro"/>
</dbReference>
<dbReference type="PANTHER" id="PTHR45914:SF54">
    <property type="entry name" value="OS08G0471401 PROTEIN"/>
    <property type="match status" value="1"/>
</dbReference>
<sequence length="164" mass="17720">MGIDLLKSTTEDQMDMVRELGGHYGSGGSTAELPIMEFYGSGAGDSVNDDNVAAAVMPPIIFDCSRPPFTLFNHPCSMEFSINAPAHHRNPLPTASVLPSSAGGENWSGGNEFPSQKQGSMAAKREMIFRIAAMRPIYIDPESVRPPRRRNVKISKDPQSVAAL</sequence>
<dbReference type="AlphaFoldDB" id="A0AAD3S4C0"/>
<name>A0AAD3S4C0_NEPGR</name>
<feature type="region of interest" description="Disordered" evidence="4">
    <location>
        <begin position="142"/>
        <end position="164"/>
    </location>
</feature>
<dbReference type="PANTHER" id="PTHR45914">
    <property type="entry name" value="TRANSCRIPTION FACTOR HEC3-RELATED"/>
    <property type="match status" value="1"/>
</dbReference>
<gene>
    <name evidence="5" type="ORF">Nepgr_005868</name>
</gene>
<feature type="region of interest" description="Disordered" evidence="4">
    <location>
        <begin position="100"/>
        <end position="119"/>
    </location>
</feature>
<organism evidence="5 6">
    <name type="scientific">Nepenthes gracilis</name>
    <name type="common">Slender pitcher plant</name>
    <dbReference type="NCBI Taxonomy" id="150966"/>
    <lineage>
        <taxon>Eukaryota</taxon>
        <taxon>Viridiplantae</taxon>
        <taxon>Streptophyta</taxon>
        <taxon>Embryophyta</taxon>
        <taxon>Tracheophyta</taxon>
        <taxon>Spermatophyta</taxon>
        <taxon>Magnoliopsida</taxon>
        <taxon>eudicotyledons</taxon>
        <taxon>Gunneridae</taxon>
        <taxon>Pentapetalae</taxon>
        <taxon>Caryophyllales</taxon>
        <taxon>Nepenthaceae</taxon>
        <taxon>Nepenthes</taxon>
    </lineage>
</organism>
<evidence type="ECO:0000256" key="1">
    <source>
        <dbReference type="ARBA" id="ARBA00004123"/>
    </source>
</evidence>
<reference evidence="5" key="1">
    <citation type="submission" date="2023-05" db="EMBL/GenBank/DDBJ databases">
        <title>Nepenthes gracilis genome sequencing.</title>
        <authorList>
            <person name="Fukushima K."/>
        </authorList>
    </citation>
    <scope>NUCLEOTIDE SEQUENCE</scope>
    <source>
        <strain evidence="5">SING2019-196</strain>
    </source>
</reference>
<evidence type="ECO:0000256" key="2">
    <source>
        <dbReference type="ARBA" id="ARBA00023125"/>
    </source>
</evidence>
<keyword evidence="6" id="KW-1185">Reference proteome</keyword>
<dbReference type="EMBL" id="BSYO01000004">
    <property type="protein sequence ID" value="GMH04029.1"/>
    <property type="molecule type" value="Genomic_DNA"/>
</dbReference>
<evidence type="ECO:0000313" key="5">
    <source>
        <dbReference type="EMBL" id="GMH04029.1"/>
    </source>
</evidence>
<comment type="subcellular location">
    <subcellularLocation>
        <location evidence="1">Nucleus</location>
    </subcellularLocation>
</comment>
<comment type="caution">
    <text evidence="5">The sequence shown here is derived from an EMBL/GenBank/DDBJ whole genome shotgun (WGS) entry which is preliminary data.</text>
</comment>
<dbReference type="GO" id="GO:0003677">
    <property type="term" value="F:DNA binding"/>
    <property type="evidence" value="ECO:0007669"/>
    <property type="project" value="UniProtKB-KW"/>
</dbReference>